<dbReference type="Gene3D" id="2.60.120.260">
    <property type="entry name" value="Galactose-binding domain-like"/>
    <property type="match status" value="1"/>
</dbReference>
<organism evidence="2 3">
    <name type="scientific">Halocatena marina</name>
    <dbReference type="NCBI Taxonomy" id="2934937"/>
    <lineage>
        <taxon>Archaea</taxon>
        <taxon>Methanobacteriati</taxon>
        <taxon>Methanobacteriota</taxon>
        <taxon>Stenosarchaea group</taxon>
        <taxon>Halobacteria</taxon>
        <taxon>Halobacteriales</taxon>
        <taxon>Natronomonadaceae</taxon>
        <taxon>Halocatena</taxon>
    </lineage>
</organism>
<feature type="compositionally biased region" description="Basic and acidic residues" evidence="1">
    <location>
        <begin position="666"/>
        <end position="677"/>
    </location>
</feature>
<dbReference type="Proteomes" id="UP001596417">
    <property type="component" value="Unassembled WGS sequence"/>
</dbReference>
<evidence type="ECO:0000256" key="1">
    <source>
        <dbReference type="SAM" id="MobiDB-lite"/>
    </source>
</evidence>
<dbReference type="RefSeq" id="WP_264555211.1">
    <property type="nucleotide sequence ID" value="NZ_CP109979.1"/>
</dbReference>
<accession>A0ABD5YHY0</accession>
<dbReference type="GeneID" id="76198514"/>
<feature type="compositionally biased region" description="Polar residues" evidence="1">
    <location>
        <begin position="1"/>
        <end position="25"/>
    </location>
</feature>
<name>A0ABD5YHY0_9EURY</name>
<dbReference type="EMBL" id="JBHTAX010000001">
    <property type="protein sequence ID" value="MFC7188946.1"/>
    <property type="molecule type" value="Genomic_DNA"/>
</dbReference>
<dbReference type="Pfam" id="PF20773">
    <property type="entry name" value="InhA-like_MAM"/>
    <property type="match status" value="1"/>
</dbReference>
<keyword evidence="3" id="KW-1185">Reference proteome</keyword>
<protein>
    <submittedName>
        <fullName evidence="2">Immune inhibitor A</fullName>
    </submittedName>
</protein>
<feature type="region of interest" description="Disordered" evidence="1">
    <location>
        <begin position="666"/>
        <end position="686"/>
    </location>
</feature>
<evidence type="ECO:0000313" key="3">
    <source>
        <dbReference type="Proteomes" id="UP001596417"/>
    </source>
</evidence>
<evidence type="ECO:0000313" key="2">
    <source>
        <dbReference type="EMBL" id="MFC7188946.1"/>
    </source>
</evidence>
<reference evidence="2 3" key="1">
    <citation type="journal article" date="2019" name="Int. J. Syst. Evol. Microbiol.">
        <title>The Global Catalogue of Microorganisms (GCM) 10K type strain sequencing project: providing services to taxonomists for standard genome sequencing and annotation.</title>
        <authorList>
            <consortium name="The Broad Institute Genomics Platform"/>
            <consortium name="The Broad Institute Genome Sequencing Center for Infectious Disease"/>
            <person name="Wu L."/>
            <person name="Ma J."/>
        </authorList>
    </citation>
    <scope>NUCLEOTIDE SEQUENCE [LARGE SCALE GENOMIC DNA]</scope>
    <source>
        <strain evidence="2 3">RDMS1</strain>
    </source>
</reference>
<gene>
    <name evidence="2" type="ORF">ACFQL7_03195</name>
</gene>
<dbReference type="AlphaFoldDB" id="A0ABD5YHY0"/>
<sequence length="686" mass="77128">MRSSELQNFTLDRSSVPETIGSPSSRDIEAKNSRPAIGTTKVFPALNYDTGQYYIKEYTLRAYSEHGAIWVADNLSWPTNDSRENPNMTDAQVDYLAEEFENNIYQSDVELFGEPDKRYGTDAELSQDGVVPENYYQSSDNKSRNIVLVDNIRDKNYFNESYPLYTAGFYSSVIEDYTDRNVLTMDAYNWDNRLGPKDAPWRSDENGSATAIEGTLTHEFQHLIHSDRDADELSWVNEGLSEYAEYAAGYGMPEGHVNAFEEHPGNSLVEWGDQGELNILADYGVAGLFQMYLDQRYGDSFIKNLVRDQDNGIVSVENTLQEEQTGTDFYSLHQDFSTALVLDSLDDPLRPRPSRYQFEEIDLNVNTSGTNNRTAAWGSSYNTLTPDREPMVTFSADGIDFKPTAWDTVSAPGNGTSSNSGDTVLWGNEGDLTDNFAVIEADLRGTESPTLTFDTYYDIERGWDYGFVQVSTDGGETWTSLSNENTSDYLASPDSAYPPIAENRPGFTGDTGGEWVNESFDLSSYSGQEVLIAFRQTTDYAVNGNSSSIPGTGWYLRDISVPAANISYDGTSTEPFQSLSEVRNEYVNYQFTFIGVTENDLYRVKQLDQQTFENGSEELNRFLRAPIYDRIIFTSTWAARPGKTGTVPYSYDPTYLDEFIDDRFDDRKHGTDRERPSTSETGETAA</sequence>
<proteinExistence type="predicted"/>
<comment type="caution">
    <text evidence="2">The sequence shown here is derived from an EMBL/GenBank/DDBJ whole genome shotgun (WGS) entry which is preliminary data.</text>
</comment>
<feature type="region of interest" description="Disordered" evidence="1">
    <location>
        <begin position="1"/>
        <end position="30"/>
    </location>
</feature>